<evidence type="ECO:0000313" key="2">
    <source>
        <dbReference type="Proteomes" id="UP001185331"/>
    </source>
</evidence>
<gene>
    <name evidence="1" type="ORF">J2Y00_001882</name>
</gene>
<dbReference type="RefSeq" id="WP_309854697.1">
    <property type="nucleotide sequence ID" value="NZ_JAVDQJ010000005.1"/>
</dbReference>
<dbReference type="EMBL" id="JAVDQK010000004">
    <property type="protein sequence ID" value="MDR6218319.1"/>
    <property type="molecule type" value="Genomic_DNA"/>
</dbReference>
<proteinExistence type="predicted"/>
<dbReference type="AlphaFoldDB" id="A0AAE3XCV2"/>
<accession>A0AAE3XCV2</accession>
<dbReference type="Proteomes" id="UP001185331">
    <property type="component" value="Unassembled WGS sequence"/>
</dbReference>
<protein>
    <submittedName>
        <fullName evidence="1">Uncharacterized protein</fullName>
    </submittedName>
</protein>
<organism evidence="1 2">
    <name type="scientific">Deinococcus soli</name>
    <name type="common">ex Cha et al. 2016</name>
    <dbReference type="NCBI Taxonomy" id="1309411"/>
    <lineage>
        <taxon>Bacteria</taxon>
        <taxon>Thermotogati</taxon>
        <taxon>Deinococcota</taxon>
        <taxon>Deinococci</taxon>
        <taxon>Deinococcales</taxon>
        <taxon>Deinococcaceae</taxon>
        <taxon>Deinococcus</taxon>
    </lineage>
</organism>
<comment type="caution">
    <text evidence="1">The sequence shown here is derived from an EMBL/GenBank/DDBJ whole genome shotgun (WGS) entry which is preliminary data.</text>
</comment>
<reference evidence="1" key="1">
    <citation type="submission" date="2023-07" db="EMBL/GenBank/DDBJ databases">
        <title>Sorghum-associated microbial communities from plants grown in Nebraska, USA.</title>
        <authorList>
            <person name="Schachtman D."/>
        </authorList>
    </citation>
    <scope>NUCLEOTIDE SEQUENCE</scope>
    <source>
        <strain evidence="1">BE330</strain>
    </source>
</reference>
<sequence>MNTTPAEAALQAHLLSIGGTAVHLELSMIPAADPENLESGAPVPFLDDAEILLRRGTLHTGPVTLRAGYPALCHHNAATLFVHHCDDDRARLDLMTGYALHGGSWHRHSWLTEQQSGTLVETTYLFGAYYGVRLSSAEDHDDPDGSAWHFWTLHGLHDSEAAAIARTVTGGTFTGR</sequence>
<evidence type="ECO:0000313" key="1">
    <source>
        <dbReference type="EMBL" id="MDR6218319.1"/>
    </source>
</evidence>
<name>A0AAE3XCV2_9DEIO</name>